<accession>A0A1Y5FEY3</accession>
<dbReference type="NCBIfam" id="TIGR00581">
    <property type="entry name" value="moaC"/>
    <property type="match status" value="1"/>
</dbReference>
<evidence type="ECO:0000313" key="9">
    <source>
        <dbReference type="Proteomes" id="UP000196531"/>
    </source>
</evidence>
<dbReference type="GO" id="GO:0006777">
    <property type="term" value="P:Mo-molybdopterin cofactor biosynthetic process"/>
    <property type="evidence" value="ECO:0007669"/>
    <property type="project" value="UniProtKB-KW"/>
</dbReference>
<dbReference type="PANTHER" id="PTHR22960:SF0">
    <property type="entry name" value="MOLYBDENUM COFACTOR BIOSYNTHESIS PROTEIN 1"/>
    <property type="match status" value="1"/>
</dbReference>
<evidence type="ECO:0000256" key="6">
    <source>
        <dbReference type="ARBA" id="ARBA00055087"/>
    </source>
</evidence>
<dbReference type="GO" id="GO:0061799">
    <property type="term" value="F:cyclic pyranopterin monophosphate synthase activity"/>
    <property type="evidence" value="ECO:0007669"/>
    <property type="project" value="UniProtKB-EC"/>
</dbReference>
<organism evidence="8 9">
    <name type="scientific">Halobacteriovorax marinus</name>
    <dbReference type="NCBI Taxonomy" id="97084"/>
    <lineage>
        <taxon>Bacteria</taxon>
        <taxon>Pseudomonadati</taxon>
        <taxon>Bdellovibrionota</taxon>
        <taxon>Bacteriovoracia</taxon>
        <taxon>Bacteriovoracales</taxon>
        <taxon>Halobacteriovoraceae</taxon>
        <taxon>Halobacteriovorax</taxon>
    </lineage>
</organism>
<dbReference type="CDD" id="cd01420">
    <property type="entry name" value="MoaC_PE"/>
    <property type="match status" value="1"/>
</dbReference>
<dbReference type="NCBIfam" id="NF006870">
    <property type="entry name" value="PRK09364.1"/>
    <property type="match status" value="1"/>
</dbReference>
<reference evidence="9" key="1">
    <citation type="journal article" date="2017" name="Proc. Natl. Acad. Sci. U.S.A.">
        <title>Simulation of Deepwater Horizon oil plume reveals substrate specialization within a complex community of hydrocarbon-degraders.</title>
        <authorList>
            <person name="Hu P."/>
            <person name="Dubinsky E.A."/>
            <person name="Probst A.J."/>
            <person name="Wang J."/>
            <person name="Sieber C.M.K."/>
            <person name="Tom L.M."/>
            <person name="Gardinali P."/>
            <person name="Banfield J.F."/>
            <person name="Atlas R.M."/>
            <person name="Andersen G.L."/>
        </authorList>
    </citation>
    <scope>NUCLEOTIDE SEQUENCE [LARGE SCALE GENOMIC DNA]</scope>
</reference>
<evidence type="ECO:0000256" key="3">
    <source>
        <dbReference type="ARBA" id="ARBA00012575"/>
    </source>
</evidence>
<dbReference type="InterPro" id="IPR002820">
    <property type="entry name" value="Mopterin_CF_biosynth-C_dom"/>
</dbReference>
<keyword evidence="4" id="KW-0501">Molybdenum cofactor biosynthesis</keyword>
<evidence type="ECO:0000256" key="1">
    <source>
        <dbReference type="ARBA" id="ARBA00001637"/>
    </source>
</evidence>
<dbReference type="InterPro" id="IPR023045">
    <property type="entry name" value="MoaC"/>
</dbReference>
<evidence type="ECO:0000259" key="7">
    <source>
        <dbReference type="Pfam" id="PF01967"/>
    </source>
</evidence>
<dbReference type="Gene3D" id="3.30.70.640">
    <property type="entry name" value="Molybdopterin cofactor biosynthesis C (MoaC) domain"/>
    <property type="match status" value="1"/>
</dbReference>
<protein>
    <recommendedName>
        <fullName evidence="3">cyclic pyranopterin monophosphate synthase</fullName>
        <ecNumber evidence="3">4.6.1.17</ecNumber>
    </recommendedName>
</protein>
<comment type="caution">
    <text evidence="8">The sequence shown here is derived from an EMBL/GenBank/DDBJ whole genome shotgun (WGS) entry which is preliminary data.</text>
</comment>
<comment type="function">
    <text evidence="6">Catalyzes the conversion of (8S)-3',8-cyclo-7,8-dihydroguanosine 5'-triphosphate to cyclic pyranopterin monophosphate (cPMP).</text>
</comment>
<dbReference type="SUPFAM" id="SSF55040">
    <property type="entry name" value="Molybdenum cofactor biosynthesis protein C, MoaC"/>
    <property type="match status" value="1"/>
</dbReference>
<feature type="domain" description="Molybdopterin cofactor biosynthesis C (MoaC)" evidence="7">
    <location>
        <begin position="15"/>
        <end position="150"/>
    </location>
</feature>
<dbReference type="Pfam" id="PF01967">
    <property type="entry name" value="MoaC"/>
    <property type="match status" value="1"/>
</dbReference>
<dbReference type="Proteomes" id="UP000196531">
    <property type="component" value="Unassembled WGS sequence"/>
</dbReference>
<dbReference type="AlphaFoldDB" id="A0A1Y5FEY3"/>
<comment type="pathway">
    <text evidence="2">Cofactor biosynthesis; molybdopterin biosynthesis.</text>
</comment>
<dbReference type="InterPro" id="IPR036522">
    <property type="entry name" value="MoaC_sf"/>
</dbReference>
<dbReference type="EMBL" id="MAAO01000006">
    <property type="protein sequence ID" value="OUR97142.1"/>
    <property type="molecule type" value="Genomic_DNA"/>
</dbReference>
<evidence type="ECO:0000313" key="8">
    <source>
        <dbReference type="EMBL" id="OUR97142.1"/>
    </source>
</evidence>
<sequence>MNDLTHVNDKCEPSMVDVAAKAETNRFAHAHCKVFLPKAIRECFVDGDIQSKKGPVLHTAIIAGTMAVKKTSELIPFCHQLNLDSCKFDIKMVDDHISIDCMVKVSGKTGVEMEALTGASVAGLTIYDMTKALSHDIEIGELKLIKKTGGKSDYSKG</sequence>
<gene>
    <name evidence="8" type="ORF">A9Q84_12510</name>
</gene>
<dbReference type="UniPathway" id="UPA00344"/>
<proteinExistence type="predicted"/>
<evidence type="ECO:0000256" key="2">
    <source>
        <dbReference type="ARBA" id="ARBA00005046"/>
    </source>
</evidence>
<evidence type="ECO:0000256" key="4">
    <source>
        <dbReference type="ARBA" id="ARBA00023150"/>
    </source>
</evidence>
<evidence type="ECO:0000256" key="5">
    <source>
        <dbReference type="ARBA" id="ARBA00023239"/>
    </source>
</evidence>
<comment type="catalytic activity">
    <reaction evidence="1">
        <text>(8S)-3',8-cyclo-7,8-dihydroguanosine 5'-triphosphate = cyclic pyranopterin phosphate + diphosphate</text>
        <dbReference type="Rhea" id="RHEA:49580"/>
        <dbReference type="ChEBI" id="CHEBI:33019"/>
        <dbReference type="ChEBI" id="CHEBI:59648"/>
        <dbReference type="ChEBI" id="CHEBI:131766"/>
        <dbReference type="EC" id="4.6.1.17"/>
    </reaction>
</comment>
<keyword evidence="5" id="KW-0456">Lyase</keyword>
<dbReference type="PANTHER" id="PTHR22960">
    <property type="entry name" value="MOLYBDOPTERIN COFACTOR SYNTHESIS PROTEIN A"/>
    <property type="match status" value="1"/>
</dbReference>
<dbReference type="GO" id="GO:0061798">
    <property type="term" value="F:GTP 3',8'-cyclase activity"/>
    <property type="evidence" value="ECO:0007669"/>
    <property type="project" value="TreeGrafter"/>
</dbReference>
<name>A0A1Y5FEY3_9BACT</name>
<dbReference type="InterPro" id="IPR050105">
    <property type="entry name" value="MoCo_biosynth_MoaA/MoaC"/>
</dbReference>
<dbReference type="EC" id="4.6.1.17" evidence="3"/>
<dbReference type="InterPro" id="IPR047594">
    <property type="entry name" value="MoaC_bact/euk"/>
</dbReference>